<keyword evidence="2" id="KW-1185">Reference proteome</keyword>
<gene>
    <name evidence="1" type="primary">jg5734</name>
    <name evidence="1" type="ORF">PAEG_LOCUS26280</name>
</gene>
<dbReference type="AlphaFoldDB" id="A0A8S4SF01"/>
<evidence type="ECO:0000313" key="2">
    <source>
        <dbReference type="Proteomes" id="UP000838756"/>
    </source>
</evidence>
<comment type="caution">
    <text evidence="1">The sequence shown here is derived from an EMBL/GenBank/DDBJ whole genome shotgun (WGS) entry which is preliminary data.</text>
</comment>
<evidence type="ECO:0000313" key="1">
    <source>
        <dbReference type="EMBL" id="CAH2267794.1"/>
    </source>
</evidence>
<dbReference type="Proteomes" id="UP000838756">
    <property type="component" value="Unassembled WGS sequence"/>
</dbReference>
<name>A0A8S4SF01_9NEOP</name>
<protein>
    <submittedName>
        <fullName evidence="1">Jg5734 protein</fullName>
    </submittedName>
</protein>
<reference evidence="1" key="1">
    <citation type="submission" date="2022-03" db="EMBL/GenBank/DDBJ databases">
        <authorList>
            <person name="Lindestad O."/>
        </authorList>
    </citation>
    <scope>NUCLEOTIDE SEQUENCE</scope>
</reference>
<sequence length="120" mass="13955">MDTEQICLHLLFVEDKNSRKPLPQPTYQTVKKKTDNLILKRSGNITDMRSTGDKDVERISGIGWSIPATSGVHRDFDQGMQIEERWHEMEKNFSFMRHKHFRVGSAFVLVCSARHCQPPR</sequence>
<proteinExistence type="predicted"/>
<dbReference type="EMBL" id="CAKXAJ010026402">
    <property type="protein sequence ID" value="CAH2267794.1"/>
    <property type="molecule type" value="Genomic_DNA"/>
</dbReference>
<accession>A0A8S4SF01</accession>
<organism evidence="1 2">
    <name type="scientific">Pararge aegeria aegeria</name>
    <dbReference type="NCBI Taxonomy" id="348720"/>
    <lineage>
        <taxon>Eukaryota</taxon>
        <taxon>Metazoa</taxon>
        <taxon>Ecdysozoa</taxon>
        <taxon>Arthropoda</taxon>
        <taxon>Hexapoda</taxon>
        <taxon>Insecta</taxon>
        <taxon>Pterygota</taxon>
        <taxon>Neoptera</taxon>
        <taxon>Endopterygota</taxon>
        <taxon>Lepidoptera</taxon>
        <taxon>Glossata</taxon>
        <taxon>Ditrysia</taxon>
        <taxon>Papilionoidea</taxon>
        <taxon>Nymphalidae</taxon>
        <taxon>Satyrinae</taxon>
        <taxon>Satyrini</taxon>
        <taxon>Parargina</taxon>
        <taxon>Pararge</taxon>
    </lineage>
</organism>